<dbReference type="AlphaFoldDB" id="A0A6G1DVQ8"/>
<comment type="caution">
    <text evidence="1">The sequence shown here is derived from an EMBL/GenBank/DDBJ whole genome shotgun (WGS) entry which is preliminary data.</text>
</comment>
<evidence type="ECO:0000313" key="1">
    <source>
        <dbReference type="EMBL" id="KAF0916708.1"/>
    </source>
</evidence>
<organism evidence="1 2">
    <name type="scientific">Oryza meyeriana var. granulata</name>
    <dbReference type="NCBI Taxonomy" id="110450"/>
    <lineage>
        <taxon>Eukaryota</taxon>
        <taxon>Viridiplantae</taxon>
        <taxon>Streptophyta</taxon>
        <taxon>Embryophyta</taxon>
        <taxon>Tracheophyta</taxon>
        <taxon>Spermatophyta</taxon>
        <taxon>Magnoliopsida</taxon>
        <taxon>Liliopsida</taxon>
        <taxon>Poales</taxon>
        <taxon>Poaceae</taxon>
        <taxon>BOP clade</taxon>
        <taxon>Oryzoideae</taxon>
        <taxon>Oryzeae</taxon>
        <taxon>Oryzinae</taxon>
        <taxon>Oryza</taxon>
        <taxon>Oryza meyeriana</taxon>
    </lineage>
</organism>
<reference evidence="1 2" key="1">
    <citation type="submission" date="2019-11" db="EMBL/GenBank/DDBJ databases">
        <title>Whole genome sequence of Oryza granulata.</title>
        <authorList>
            <person name="Li W."/>
        </authorList>
    </citation>
    <scope>NUCLEOTIDE SEQUENCE [LARGE SCALE GENOMIC DNA]</scope>
    <source>
        <strain evidence="2">cv. Menghai</strain>
        <tissue evidence="1">Leaf</tissue>
    </source>
</reference>
<gene>
    <name evidence="1" type="ORF">E2562_011558</name>
</gene>
<evidence type="ECO:0000313" key="2">
    <source>
        <dbReference type="Proteomes" id="UP000479710"/>
    </source>
</evidence>
<keyword evidence="2" id="KW-1185">Reference proteome</keyword>
<proteinExistence type="predicted"/>
<dbReference type="EMBL" id="SPHZ02000005">
    <property type="protein sequence ID" value="KAF0916708.1"/>
    <property type="molecule type" value="Genomic_DNA"/>
</dbReference>
<dbReference type="Proteomes" id="UP000479710">
    <property type="component" value="Unassembled WGS sequence"/>
</dbReference>
<accession>A0A6G1DVQ8</accession>
<sequence length="74" mass="8559">MVTAAKDCSPFQRLSPEAIFSPWRKGKEATSYIKANRRGTIVLVQLMSFPKAKKFRNKSFPLFEALGTYYRRNL</sequence>
<name>A0A6G1DVQ8_9ORYZ</name>
<protein>
    <submittedName>
        <fullName evidence="1">Uncharacterized protein</fullName>
    </submittedName>
</protein>